<dbReference type="CDD" id="cd11395">
    <property type="entry name" value="bHLHzip_SREBP_like"/>
    <property type="match status" value="1"/>
</dbReference>
<dbReference type="GO" id="GO:0046983">
    <property type="term" value="F:protein dimerization activity"/>
    <property type="evidence" value="ECO:0007669"/>
    <property type="project" value="InterPro"/>
</dbReference>
<keyword evidence="5" id="KW-1185">Reference proteome</keyword>
<protein>
    <recommendedName>
        <fullName evidence="3">BHLH domain-containing protein</fullName>
    </recommendedName>
</protein>
<dbReference type="EMBL" id="LFZN01000012">
    <property type="protein sequence ID" value="KXT05556.1"/>
    <property type="molecule type" value="Genomic_DNA"/>
</dbReference>
<feature type="domain" description="BHLH" evidence="3">
    <location>
        <begin position="137"/>
        <end position="206"/>
    </location>
</feature>
<keyword evidence="1" id="KW-0175">Coiled coil</keyword>
<gene>
    <name evidence="4" type="ORF">AC578_3743</name>
</gene>
<evidence type="ECO:0000259" key="3">
    <source>
        <dbReference type="PROSITE" id="PS50888"/>
    </source>
</evidence>
<organism evidence="4 5">
    <name type="scientific">Pseudocercospora eumusae</name>
    <dbReference type="NCBI Taxonomy" id="321146"/>
    <lineage>
        <taxon>Eukaryota</taxon>
        <taxon>Fungi</taxon>
        <taxon>Dikarya</taxon>
        <taxon>Ascomycota</taxon>
        <taxon>Pezizomycotina</taxon>
        <taxon>Dothideomycetes</taxon>
        <taxon>Dothideomycetidae</taxon>
        <taxon>Mycosphaerellales</taxon>
        <taxon>Mycosphaerellaceae</taxon>
        <taxon>Pseudocercospora</taxon>
    </lineage>
</organism>
<evidence type="ECO:0000313" key="5">
    <source>
        <dbReference type="Proteomes" id="UP000070133"/>
    </source>
</evidence>
<evidence type="ECO:0000256" key="2">
    <source>
        <dbReference type="SAM" id="MobiDB-lite"/>
    </source>
</evidence>
<feature type="compositionally biased region" description="Basic and acidic residues" evidence="2">
    <location>
        <begin position="178"/>
        <end position="189"/>
    </location>
</feature>
<dbReference type="PROSITE" id="PS50888">
    <property type="entry name" value="BHLH"/>
    <property type="match status" value="1"/>
</dbReference>
<dbReference type="Proteomes" id="UP000070133">
    <property type="component" value="Unassembled WGS sequence"/>
</dbReference>
<feature type="region of interest" description="Disordered" evidence="2">
    <location>
        <begin position="164"/>
        <end position="191"/>
    </location>
</feature>
<evidence type="ECO:0000256" key="1">
    <source>
        <dbReference type="SAM" id="Coils"/>
    </source>
</evidence>
<feature type="region of interest" description="Disordered" evidence="2">
    <location>
        <begin position="109"/>
        <end position="144"/>
    </location>
</feature>
<dbReference type="Gene3D" id="4.10.280.10">
    <property type="entry name" value="Helix-loop-helix DNA-binding domain"/>
    <property type="match status" value="1"/>
</dbReference>
<name>A0A139HSZ5_9PEZI</name>
<comment type="caution">
    <text evidence="4">The sequence shown here is derived from an EMBL/GenBank/DDBJ whole genome shotgun (WGS) entry which is preliminary data.</text>
</comment>
<evidence type="ECO:0000313" key="4">
    <source>
        <dbReference type="EMBL" id="KXT05556.1"/>
    </source>
</evidence>
<dbReference type="SMART" id="SM00353">
    <property type="entry name" value="HLH"/>
    <property type="match status" value="1"/>
</dbReference>
<proteinExistence type="predicted"/>
<reference evidence="4 5" key="1">
    <citation type="submission" date="2015-07" db="EMBL/GenBank/DDBJ databases">
        <title>Comparative genomics of the Sigatoka disease complex on banana suggests a link between parallel evolutionary changes in Pseudocercospora fijiensis and Pseudocercospora eumusae and increased virulence on the banana host.</title>
        <authorList>
            <person name="Chang T.-C."/>
            <person name="Salvucci A."/>
            <person name="Crous P.W."/>
            <person name="Stergiopoulos I."/>
        </authorList>
    </citation>
    <scope>NUCLEOTIDE SEQUENCE [LARGE SCALE GENOMIC DNA]</scope>
    <source>
        <strain evidence="4 5">CBS 114824</strain>
    </source>
</reference>
<accession>A0A139HSZ5</accession>
<dbReference type="InterPro" id="IPR036638">
    <property type="entry name" value="HLH_DNA-bd_sf"/>
</dbReference>
<feature type="coiled-coil region" evidence="1">
    <location>
        <begin position="203"/>
        <end position="230"/>
    </location>
</feature>
<dbReference type="SUPFAM" id="SSF47459">
    <property type="entry name" value="HLH, helix-loop-helix DNA-binding domain"/>
    <property type="match status" value="1"/>
</dbReference>
<dbReference type="InterPro" id="IPR011598">
    <property type="entry name" value="bHLH_dom"/>
</dbReference>
<feature type="compositionally biased region" description="Basic and acidic residues" evidence="2">
    <location>
        <begin position="114"/>
        <end position="123"/>
    </location>
</feature>
<sequence>MDSDFPDLDSRNDLYHLSANADHFRPPLTPLEAGDTSHIRPIFPLPQSWQTQAHPYAVPSEHGRGSVEHSLTFVDDSAISHGAWAASTPELLSCRREAVLYGSTFGSHGSMNGQHRESIRSEDASPLMTPTRDSPSTHARPHAAVEQKYRRTLNSKLQQLNSSIPMTGKFAPPTTENTELRTDNEKSESAAKPAVLDKAIQYVTHLVETYHKYEDDIEALREQVREWLGDDEFLHDQSLDNKPELLTQ</sequence>
<dbReference type="Pfam" id="PF00010">
    <property type="entry name" value="HLH"/>
    <property type="match status" value="1"/>
</dbReference>
<dbReference type="AlphaFoldDB" id="A0A139HSZ5"/>
<dbReference type="OrthoDB" id="2133190at2759"/>